<comment type="similarity">
    <text evidence="2 5">Belongs to the acyl-CoA dehydrogenase family.</text>
</comment>
<dbReference type="EMBL" id="JEMB01003142">
    <property type="protein sequence ID" value="KYF75243.1"/>
    <property type="molecule type" value="Genomic_DNA"/>
</dbReference>
<evidence type="ECO:0000256" key="3">
    <source>
        <dbReference type="ARBA" id="ARBA00022630"/>
    </source>
</evidence>
<dbReference type="Gene3D" id="6.10.250.600">
    <property type="match status" value="1"/>
</dbReference>
<evidence type="ECO:0000259" key="6">
    <source>
        <dbReference type="Pfam" id="PF00441"/>
    </source>
</evidence>
<evidence type="ECO:0000313" key="11">
    <source>
        <dbReference type="Proteomes" id="UP000075635"/>
    </source>
</evidence>
<dbReference type="Gene3D" id="1.20.140.10">
    <property type="entry name" value="Butyryl-CoA Dehydrogenase, subunit A, domain 3"/>
    <property type="match status" value="1"/>
</dbReference>
<dbReference type="InterPro" id="IPR009075">
    <property type="entry name" value="AcylCo_DH/oxidase_C"/>
</dbReference>
<evidence type="ECO:0000259" key="8">
    <source>
        <dbReference type="Pfam" id="PF18158"/>
    </source>
</evidence>
<dbReference type="SUPFAM" id="SSF47203">
    <property type="entry name" value="Acyl-CoA dehydrogenase C-terminal domain-like"/>
    <property type="match status" value="1"/>
</dbReference>
<sequence>MAFYQDPPTLGNQYDDDRVLRSYLSRALPREVAASITPSLREMGELAGGHLYRLQIADRPNEPKLTSWDAWGQRVDHVEVTQLWKEAARIACEHGVVAAAYERAHGAFSRVHQFALAYLFDASSDVYTCPLAMTDGAARTLLASGNRALIDRAVPRLTSRDPAAAWTSGQWMTERAGGSDVGRTETVARPGPDGAYRLYGTKWFASSATSEMALALARPEGNPEGSRGLALFYLELAGDDGRREGIVLNRLKDKLGTRKVPTAEIALDGALATPVAGLSNGVRSIAPMLNVTRTWNAVSAIAGMRRGLALARSYAQRRVQFGTPLAEKPLHMDTLAELQAEFEGAFHLTFRAIELLGREETGSLTESEAKLLRLIIPITKLTTAKQAVSVLSEVLEAFGGAGYVEDTGLPRLLRDAQVLTIWEGTTNVLSLDALRVILKDSSLDILAAEVARLLTGVVEPKLAEAETAASRAVSHARAWIKEMSATDRDGLEAGARRVAITLGRALQLALLVRHAAWAIDRERSRTALAAAVQFARNGVDLIRDHDPDTIQALAETRQKPSP</sequence>
<reference evidence="10 11" key="1">
    <citation type="submission" date="2014-02" db="EMBL/GenBank/DDBJ databases">
        <title>The small core and large imbalanced accessory genome model reveals a collaborative survival strategy of Sorangium cellulosum strains in nature.</title>
        <authorList>
            <person name="Han K."/>
            <person name="Peng R."/>
            <person name="Blom J."/>
            <person name="Li Y.-Z."/>
        </authorList>
    </citation>
    <scope>NUCLEOTIDE SEQUENCE [LARGE SCALE GENOMIC DNA]</scope>
    <source>
        <strain evidence="10 11">So0011-07</strain>
    </source>
</reference>
<accession>A0A150R511</accession>
<dbReference type="Pfam" id="PF18158">
    <property type="entry name" value="AidB_N"/>
    <property type="match status" value="1"/>
</dbReference>
<evidence type="ECO:0000256" key="1">
    <source>
        <dbReference type="ARBA" id="ARBA00001974"/>
    </source>
</evidence>
<evidence type="ECO:0000259" key="9">
    <source>
        <dbReference type="Pfam" id="PF22217"/>
    </source>
</evidence>
<dbReference type="Pfam" id="PF02770">
    <property type="entry name" value="Acyl-CoA_dh_M"/>
    <property type="match status" value="1"/>
</dbReference>
<keyword evidence="5" id="KW-0560">Oxidoreductase</keyword>
<gene>
    <name evidence="10" type="ORF">BE17_23720</name>
</gene>
<comment type="caution">
    <text evidence="10">The sequence shown here is derived from an EMBL/GenBank/DDBJ whole genome shotgun (WGS) entry which is preliminary data.</text>
</comment>
<evidence type="ECO:0000313" key="10">
    <source>
        <dbReference type="EMBL" id="KYF75243.1"/>
    </source>
</evidence>
<dbReference type="Pfam" id="PF00441">
    <property type="entry name" value="Acyl-CoA_dh_1"/>
    <property type="match status" value="1"/>
</dbReference>
<dbReference type="Pfam" id="PF22217">
    <property type="entry name" value="ACDH-11_C"/>
    <property type="match status" value="1"/>
</dbReference>
<dbReference type="PROSITE" id="PS00073">
    <property type="entry name" value="ACYL_COA_DH_2"/>
    <property type="match status" value="1"/>
</dbReference>
<dbReference type="InterPro" id="IPR052904">
    <property type="entry name" value="Acyl-CoA_dehydrogenase-like"/>
</dbReference>
<feature type="domain" description="Acyl-CoA dehydrogenase 11-like C-terminal" evidence="9">
    <location>
        <begin position="443"/>
        <end position="536"/>
    </location>
</feature>
<protein>
    <submittedName>
        <fullName evidence="10">Acyl-CoA dehydrogenase</fullName>
    </submittedName>
</protein>
<organism evidence="10 11">
    <name type="scientific">Sorangium cellulosum</name>
    <name type="common">Polyangium cellulosum</name>
    <dbReference type="NCBI Taxonomy" id="56"/>
    <lineage>
        <taxon>Bacteria</taxon>
        <taxon>Pseudomonadati</taxon>
        <taxon>Myxococcota</taxon>
        <taxon>Polyangia</taxon>
        <taxon>Polyangiales</taxon>
        <taxon>Polyangiaceae</taxon>
        <taxon>Sorangium</taxon>
    </lineage>
</organism>
<dbReference type="PANTHER" id="PTHR42707">
    <property type="entry name" value="ACYL-COA DEHYDROGENASE"/>
    <property type="match status" value="1"/>
</dbReference>
<keyword evidence="4 5" id="KW-0274">FAD</keyword>
<proteinExistence type="inferred from homology"/>
<keyword evidence="3 5" id="KW-0285">Flavoprotein</keyword>
<name>A0A150R511_SORCE</name>
<dbReference type="GO" id="GO:0003995">
    <property type="term" value="F:acyl-CoA dehydrogenase activity"/>
    <property type="evidence" value="ECO:0007669"/>
    <property type="project" value="InterPro"/>
</dbReference>
<dbReference type="InterPro" id="IPR041504">
    <property type="entry name" value="AidB_N"/>
</dbReference>
<evidence type="ECO:0000259" key="7">
    <source>
        <dbReference type="Pfam" id="PF02770"/>
    </source>
</evidence>
<dbReference type="SUPFAM" id="SSF56645">
    <property type="entry name" value="Acyl-CoA dehydrogenase NM domain-like"/>
    <property type="match status" value="1"/>
</dbReference>
<evidence type="ECO:0000256" key="2">
    <source>
        <dbReference type="ARBA" id="ARBA00009347"/>
    </source>
</evidence>
<dbReference type="PANTHER" id="PTHR42707:SF2">
    <property type="entry name" value="ACD11 DEHYDROGENASE"/>
    <property type="match status" value="1"/>
</dbReference>
<feature type="domain" description="Acyl-CoA oxidase/dehydrogenase middle" evidence="7">
    <location>
        <begin position="170"/>
        <end position="268"/>
    </location>
</feature>
<feature type="domain" description="Adaptive response protein AidB N-terminal" evidence="8">
    <location>
        <begin position="12"/>
        <end position="160"/>
    </location>
</feature>
<dbReference type="AlphaFoldDB" id="A0A150R511"/>
<dbReference type="InterPro" id="IPR053998">
    <property type="entry name" value="ACDH-11_C"/>
</dbReference>
<dbReference type="Gene3D" id="2.40.110.20">
    <property type="match status" value="1"/>
</dbReference>
<dbReference type="InterPro" id="IPR006089">
    <property type="entry name" value="Acyl-CoA_DH_CS"/>
</dbReference>
<evidence type="ECO:0000256" key="4">
    <source>
        <dbReference type="ARBA" id="ARBA00022827"/>
    </source>
</evidence>
<dbReference type="Proteomes" id="UP000075635">
    <property type="component" value="Unassembled WGS sequence"/>
</dbReference>
<dbReference type="InterPro" id="IPR009100">
    <property type="entry name" value="AcylCoA_DH/oxidase_NM_dom_sf"/>
</dbReference>
<evidence type="ECO:0000256" key="5">
    <source>
        <dbReference type="RuleBase" id="RU362125"/>
    </source>
</evidence>
<comment type="cofactor">
    <cofactor evidence="1 5">
        <name>FAD</name>
        <dbReference type="ChEBI" id="CHEBI:57692"/>
    </cofactor>
</comment>
<dbReference type="InterPro" id="IPR006091">
    <property type="entry name" value="Acyl-CoA_Oxase/DH_mid-dom"/>
</dbReference>
<feature type="domain" description="Acyl-CoA dehydrogenase/oxidase C-terminal" evidence="6">
    <location>
        <begin position="280"/>
        <end position="434"/>
    </location>
</feature>
<dbReference type="InterPro" id="IPR036250">
    <property type="entry name" value="AcylCo_DH-like_C"/>
</dbReference>